<dbReference type="OrthoDB" id="4697614at2"/>
<sequence length="194" mass="21579">MADQTELYLVRHGQTEWSQSGRHTGRTDLDLTAVGAMQASALEPLLRGRDFGLVLSSPRLRARHTADLAGFGGRYEVTEDLAEWDYGDYEGLTSAQIREQVPDWRIWTGAVPGGETAEEVLQRLGRVVDRVRRSGVDRAICFGHGHSLRVLTLAWLGLGIEHGASFPLETASISVLGWEKESPAIRRWNLTTER</sequence>
<dbReference type="SMART" id="SM00855">
    <property type="entry name" value="PGAM"/>
    <property type="match status" value="1"/>
</dbReference>
<name>A0A255GDW3_9ACTN</name>
<keyword evidence="4" id="KW-1185">Reference proteome</keyword>
<protein>
    <submittedName>
        <fullName evidence="3">Histidine phosphatase family protein</fullName>
    </submittedName>
</protein>
<dbReference type="SUPFAM" id="SSF53254">
    <property type="entry name" value="Phosphoglycerate mutase-like"/>
    <property type="match status" value="1"/>
</dbReference>
<dbReference type="Gene3D" id="3.40.50.1240">
    <property type="entry name" value="Phosphoglycerate mutase-like"/>
    <property type="match status" value="1"/>
</dbReference>
<dbReference type="InterPro" id="IPR050275">
    <property type="entry name" value="PGM_Phosphatase"/>
</dbReference>
<evidence type="ECO:0000313" key="4">
    <source>
        <dbReference type="Proteomes" id="UP000215896"/>
    </source>
</evidence>
<dbReference type="PANTHER" id="PTHR48100">
    <property type="entry name" value="BROAD-SPECIFICITY PHOSPHATASE YOR283W-RELATED"/>
    <property type="match status" value="1"/>
</dbReference>
<feature type="binding site" evidence="2">
    <location>
        <begin position="24"/>
        <end position="25"/>
    </location>
    <ligand>
        <name>substrate</name>
    </ligand>
</feature>
<dbReference type="RefSeq" id="WP_094356419.1">
    <property type="nucleotide sequence ID" value="NZ_NMVK01000008.1"/>
</dbReference>
<organism evidence="3 4">
    <name type="scientific">Enemella evansiae</name>
    <dbReference type="NCBI Taxonomy" id="2016499"/>
    <lineage>
        <taxon>Bacteria</taxon>
        <taxon>Bacillati</taxon>
        <taxon>Actinomycetota</taxon>
        <taxon>Actinomycetes</taxon>
        <taxon>Propionibacteriales</taxon>
        <taxon>Propionibacteriaceae</taxon>
        <taxon>Enemella</taxon>
    </lineage>
</organism>
<feature type="active site" description="Tele-phosphohistidine intermediate" evidence="1">
    <location>
        <position position="12"/>
    </location>
</feature>
<evidence type="ECO:0000313" key="3">
    <source>
        <dbReference type="EMBL" id="OYO12656.1"/>
    </source>
</evidence>
<dbReference type="GO" id="GO:0101006">
    <property type="term" value="F:protein histidine phosphatase activity"/>
    <property type="evidence" value="ECO:0007669"/>
    <property type="project" value="TreeGrafter"/>
</dbReference>
<dbReference type="Pfam" id="PF00300">
    <property type="entry name" value="His_Phos_1"/>
    <property type="match status" value="1"/>
</dbReference>
<feature type="binding site" evidence="2">
    <location>
        <position position="61"/>
    </location>
    <ligand>
        <name>substrate</name>
    </ligand>
</feature>
<evidence type="ECO:0000256" key="1">
    <source>
        <dbReference type="PIRSR" id="PIRSR613078-1"/>
    </source>
</evidence>
<reference evidence="3 4" key="1">
    <citation type="submission" date="2017-07" db="EMBL/GenBank/DDBJ databases">
        <title>Draft whole genome sequences of clinical Proprionibacteriaceae strains.</title>
        <authorList>
            <person name="Bernier A.-M."/>
            <person name="Bernard K."/>
            <person name="Domingo M.-C."/>
        </authorList>
    </citation>
    <scope>NUCLEOTIDE SEQUENCE [LARGE SCALE GENOMIC DNA]</scope>
    <source>
        <strain evidence="3 4">NML 030167</strain>
    </source>
</reference>
<gene>
    <name evidence="3" type="ORF">CGZ94_12125</name>
</gene>
<feature type="active site" description="Proton donor/acceptor" evidence="1">
    <location>
        <position position="83"/>
    </location>
</feature>
<dbReference type="InterPro" id="IPR013078">
    <property type="entry name" value="His_Pase_superF_clade-1"/>
</dbReference>
<dbReference type="GO" id="GO:0070297">
    <property type="term" value="P:regulation of phosphorelay signal transduction system"/>
    <property type="evidence" value="ECO:0007669"/>
    <property type="project" value="TreeGrafter"/>
</dbReference>
<dbReference type="CDD" id="cd07067">
    <property type="entry name" value="HP_PGM_like"/>
    <property type="match status" value="1"/>
</dbReference>
<proteinExistence type="predicted"/>
<comment type="caution">
    <text evidence="3">The sequence shown here is derived from an EMBL/GenBank/DDBJ whole genome shotgun (WGS) entry which is preliminary data.</text>
</comment>
<dbReference type="EMBL" id="NMVO01000014">
    <property type="protein sequence ID" value="OYO12656.1"/>
    <property type="molecule type" value="Genomic_DNA"/>
</dbReference>
<dbReference type="PANTHER" id="PTHR48100:SF15">
    <property type="entry name" value="SEDOHEPTULOSE 1,7-BISPHOSPHATASE"/>
    <property type="match status" value="1"/>
</dbReference>
<accession>A0A255GDW3</accession>
<dbReference type="AlphaFoldDB" id="A0A255GDW3"/>
<dbReference type="Proteomes" id="UP000215896">
    <property type="component" value="Unassembled WGS sequence"/>
</dbReference>
<dbReference type="InterPro" id="IPR029033">
    <property type="entry name" value="His_PPase_superfam"/>
</dbReference>
<evidence type="ECO:0000256" key="2">
    <source>
        <dbReference type="PIRSR" id="PIRSR613078-2"/>
    </source>
</evidence>
<feature type="binding site" evidence="2">
    <location>
        <begin position="83"/>
        <end position="86"/>
    </location>
    <ligand>
        <name>substrate</name>
    </ligand>
</feature>